<proteinExistence type="predicted"/>
<dbReference type="EMBL" id="JADRCR010000006">
    <property type="protein sequence ID" value="MBK5144524.1"/>
    <property type="molecule type" value="Genomic_DNA"/>
</dbReference>
<dbReference type="InterPro" id="IPR039536">
    <property type="entry name" value="TetR_C_Proteobacteria"/>
</dbReference>
<dbReference type="InterPro" id="IPR050109">
    <property type="entry name" value="HTH-type_TetR-like_transc_reg"/>
</dbReference>
<accession>A0ABS1IRY9</accession>
<dbReference type="PROSITE" id="PS50977">
    <property type="entry name" value="HTH_TETR_2"/>
    <property type="match status" value="1"/>
</dbReference>
<dbReference type="RefSeq" id="WP_218467160.1">
    <property type="nucleotide sequence ID" value="NZ_JADRCR010000006.1"/>
</dbReference>
<sequence length="206" mass="23159">MNKPQGRPMKARPRILEAARDVFLEHGVDVSLHIIAERAKTTRPTLYSHFPGGKDQLLVETFSFLNDQLQPSLQQLLNDKQHDLPALLLGIARMIQAYFFSPANIHFQRLLIQVLVQRPEIFSSLAQRPTGRIRDTLAQVLAQFNAEGKIQLDDSNLQSTAFLGAIMGYAFPAALIGEVPVDPVWLDKLALSAVETFLRAWKYNSL</sequence>
<feature type="domain" description="HTH tetR-type" evidence="3">
    <location>
        <begin position="9"/>
        <end position="68"/>
    </location>
</feature>
<evidence type="ECO:0000313" key="4">
    <source>
        <dbReference type="EMBL" id="MBK5144524.1"/>
    </source>
</evidence>
<dbReference type="Pfam" id="PF00440">
    <property type="entry name" value="TetR_N"/>
    <property type="match status" value="1"/>
</dbReference>
<dbReference type="PANTHER" id="PTHR30055:SF146">
    <property type="entry name" value="HTH-TYPE TRANSCRIPTIONAL DUAL REGULATOR CECR"/>
    <property type="match status" value="1"/>
</dbReference>
<dbReference type="InterPro" id="IPR001647">
    <property type="entry name" value="HTH_TetR"/>
</dbReference>
<evidence type="ECO:0000256" key="1">
    <source>
        <dbReference type="ARBA" id="ARBA00023125"/>
    </source>
</evidence>
<comment type="caution">
    <text evidence="4">The sequence shown here is derived from an EMBL/GenBank/DDBJ whole genome shotgun (WGS) entry which is preliminary data.</text>
</comment>
<organism evidence="4 5">
    <name type="scientific">Limnobaculum allomyrinae</name>
    <dbReference type="NCBI Taxonomy" id="2791986"/>
    <lineage>
        <taxon>Bacteria</taxon>
        <taxon>Pseudomonadati</taxon>
        <taxon>Pseudomonadota</taxon>
        <taxon>Gammaproteobacteria</taxon>
        <taxon>Enterobacterales</taxon>
        <taxon>Budviciaceae</taxon>
        <taxon>Limnobaculum</taxon>
    </lineage>
</organism>
<name>A0ABS1IRY9_9GAMM</name>
<dbReference type="Pfam" id="PF14246">
    <property type="entry name" value="TetR_C_7"/>
    <property type="match status" value="1"/>
</dbReference>
<evidence type="ECO:0000256" key="2">
    <source>
        <dbReference type="PROSITE-ProRule" id="PRU00335"/>
    </source>
</evidence>
<protein>
    <submittedName>
        <fullName evidence="4">TetR/AcrR family transcriptional regulator</fullName>
    </submittedName>
</protein>
<keyword evidence="1 2" id="KW-0238">DNA-binding</keyword>
<feature type="DNA-binding region" description="H-T-H motif" evidence="2">
    <location>
        <begin position="31"/>
        <end position="50"/>
    </location>
</feature>
<keyword evidence="5" id="KW-1185">Reference proteome</keyword>
<evidence type="ECO:0000313" key="5">
    <source>
        <dbReference type="Proteomes" id="UP001296921"/>
    </source>
</evidence>
<gene>
    <name evidence="4" type="ORF">I2494_12485</name>
</gene>
<reference evidence="4 5" key="1">
    <citation type="submission" date="2020-11" db="EMBL/GenBank/DDBJ databases">
        <title>Insectihabitans protaetiae gen. nov. sp. nov. and Insectihabitans allomyrinae sp. nov., isolated from larvae of Protaetia brevitarsis seulensis and Allomyrina dichotoma, respectively.</title>
        <authorList>
            <person name="Lee S.D."/>
            <person name="Byeon Y.-S."/>
            <person name="Kim S.-M."/>
            <person name="Yang H.L."/>
            <person name="Kim I.S."/>
        </authorList>
    </citation>
    <scope>NUCLEOTIDE SEQUENCE [LARGE SCALE GENOMIC DNA]</scope>
    <source>
        <strain evidence="4 5">BWR-B9</strain>
    </source>
</reference>
<evidence type="ECO:0000259" key="3">
    <source>
        <dbReference type="PROSITE" id="PS50977"/>
    </source>
</evidence>
<dbReference type="Proteomes" id="UP001296921">
    <property type="component" value="Unassembled WGS sequence"/>
</dbReference>
<dbReference type="PANTHER" id="PTHR30055">
    <property type="entry name" value="HTH-TYPE TRANSCRIPTIONAL REGULATOR RUTR"/>
    <property type="match status" value="1"/>
</dbReference>